<evidence type="ECO:0000256" key="8">
    <source>
        <dbReference type="HAMAP-Rule" id="MF_00101"/>
    </source>
</evidence>
<feature type="binding site" evidence="8">
    <location>
        <position position="55"/>
    </location>
    <ligand>
        <name>Mg(2+)</name>
        <dbReference type="ChEBI" id="CHEBI:18420"/>
    </ligand>
</feature>
<dbReference type="Gene3D" id="3.90.470.20">
    <property type="entry name" value="4'-phosphopantetheinyl transferase domain"/>
    <property type="match status" value="1"/>
</dbReference>
<dbReference type="NCBIfam" id="TIGR00516">
    <property type="entry name" value="acpS"/>
    <property type="match status" value="1"/>
</dbReference>
<evidence type="ECO:0000256" key="6">
    <source>
        <dbReference type="ARBA" id="ARBA00023098"/>
    </source>
</evidence>
<accession>A0ABV1GCN2</accession>
<dbReference type="HAMAP" id="MF_00101">
    <property type="entry name" value="AcpS"/>
    <property type="match status" value="1"/>
</dbReference>
<evidence type="ECO:0000313" key="10">
    <source>
        <dbReference type="EMBL" id="MEQ2519607.1"/>
    </source>
</evidence>
<keyword evidence="5 8" id="KW-0460">Magnesium</keyword>
<evidence type="ECO:0000313" key="11">
    <source>
        <dbReference type="Proteomes" id="UP001477672"/>
    </source>
</evidence>
<evidence type="ECO:0000256" key="1">
    <source>
        <dbReference type="ARBA" id="ARBA00022516"/>
    </source>
</evidence>
<feature type="binding site" evidence="8">
    <location>
        <position position="8"/>
    </location>
    <ligand>
        <name>Mg(2+)</name>
        <dbReference type="ChEBI" id="CHEBI:18420"/>
    </ligand>
</feature>
<evidence type="ECO:0000256" key="4">
    <source>
        <dbReference type="ARBA" id="ARBA00022832"/>
    </source>
</evidence>
<keyword evidence="11" id="KW-1185">Reference proteome</keyword>
<keyword evidence="2 8" id="KW-0808">Transferase</keyword>
<dbReference type="RefSeq" id="WP_349215040.1">
    <property type="nucleotide sequence ID" value="NZ_JBBMFA010000060.1"/>
</dbReference>
<comment type="similarity">
    <text evidence="8">Belongs to the P-Pant transferase superfamily. AcpS family.</text>
</comment>
<organism evidence="10 11">
    <name type="scientific">Ruthenibacterium intestinale</name>
    <dbReference type="NCBI Taxonomy" id="3133163"/>
    <lineage>
        <taxon>Bacteria</taxon>
        <taxon>Bacillati</taxon>
        <taxon>Bacillota</taxon>
        <taxon>Clostridia</taxon>
        <taxon>Eubacteriales</taxon>
        <taxon>Oscillospiraceae</taxon>
        <taxon>Ruthenibacterium</taxon>
    </lineage>
</organism>
<dbReference type="InterPro" id="IPR002582">
    <property type="entry name" value="ACPS"/>
</dbReference>
<evidence type="ECO:0000256" key="5">
    <source>
        <dbReference type="ARBA" id="ARBA00022842"/>
    </source>
</evidence>
<dbReference type="InterPro" id="IPR037143">
    <property type="entry name" value="4-PPantetheinyl_Trfase_dom_sf"/>
</dbReference>
<protein>
    <recommendedName>
        <fullName evidence="8">Holo-[acyl-carrier-protein] synthase</fullName>
        <shortName evidence="8">Holo-ACP synthase</shortName>
        <ecNumber evidence="8">2.7.8.7</ecNumber>
    </recommendedName>
    <alternativeName>
        <fullName evidence="8">4'-phosphopantetheinyl transferase AcpS</fullName>
    </alternativeName>
</protein>
<dbReference type="InterPro" id="IPR008278">
    <property type="entry name" value="4-PPantetheinyl_Trfase_dom"/>
</dbReference>
<dbReference type="NCBIfam" id="TIGR00556">
    <property type="entry name" value="pantethn_trn"/>
    <property type="match status" value="1"/>
</dbReference>
<keyword evidence="8" id="KW-0963">Cytoplasm</keyword>
<comment type="cofactor">
    <cofactor evidence="8">
        <name>Mg(2+)</name>
        <dbReference type="ChEBI" id="CHEBI:18420"/>
    </cofactor>
</comment>
<dbReference type="SUPFAM" id="SSF56214">
    <property type="entry name" value="4'-phosphopantetheinyl transferase"/>
    <property type="match status" value="1"/>
</dbReference>
<evidence type="ECO:0000256" key="3">
    <source>
        <dbReference type="ARBA" id="ARBA00022723"/>
    </source>
</evidence>
<keyword evidence="7 8" id="KW-0275">Fatty acid biosynthesis</keyword>
<feature type="domain" description="4'-phosphopantetheinyl transferase" evidence="9">
    <location>
        <begin position="4"/>
        <end position="95"/>
    </location>
</feature>
<keyword evidence="1 8" id="KW-0444">Lipid biosynthesis</keyword>
<name>A0ABV1GCN2_9FIRM</name>
<dbReference type="GO" id="GO:0008897">
    <property type="term" value="F:holo-[acyl-carrier-protein] synthase activity"/>
    <property type="evidence" value="ECO:0007669"/>
    <property type="project" value="UniProtKB-EC"/>
</dbReference>
<comment type="caution">
    <text evidence="10">The sequence shown here is derived from an EMBL/GenBank/DDBJ whole genome shotgun (WGS) entry which is preliminary data.</text>
</comment>
<keyword evidence="4 8" id="KW-0276">Fatty acid metabolism</keyword>
<dbReference type="EC" id="2.7.8.7" evidence="8"/>
<dbReference type="Pfam" id="PF01648">
    <property type="entry name" value="ACPS"/>
    <property type="match status" value="1"/>
</dbReference>
<evidence type="ECO:0000259" key="9">
    <source>
        <dbReference type="Pfam" id="PF01648"/>
    </source>
</evidence>
<reference evidence="10 11" key="1">
    <citation type="submission" date="2024-03" db="EMBL/GenBank/DDBJ databases">
        <title>Human intestinal bacterial collection.</title>
        <authorList>
            <person name="Pauvert C."/>
            <person name="Hitch T.C.A."/>
            <person name="Clavel T."/>
        </authorList>
    </citation>
    <scope>NUCLEOTIDE SEQUENCE [LARGE SCALE GENOMIC DNA]</scope>
    <source>
        <strain evidence="10 11">CLA-JM-H11</strain>
    </source>
</reference>
<dbReference type="Proteomes" id="UP001477672">
    <property type="component" value="Unassembled WGS sequence"/>
</dbReference>
<keyword evidence="3 8" id="KW-0479">Metal-binding</keyword>
<evidence type="ECO:0000256" key="2">
    <source>
        <dbReference type="ARBA" id="ARBA00022679"/>
    </source>
</evidence>
<comment type="subcellular location">
    <subcellularLocation>
        <location evidence="8">Cytoplasm</location>
    </subcellularLocation>
</comment>
<keyword evidence="6 8" id="KW-0443">Lipid metabolism</keyword>
<sequence length="135" mass="14819">MIAGIGVDTTRISRIEKALEHESFLKRVFGPRELALFQAKKMRAETIAANFAAKEALGKALGEGLSGFVWSEAEALRDEAGAPYFVFCGEALRRMEEKGLCAFLSLTHEGDFATAFVVLEQNGCFKKGFPNDHTD</sequence>
<proteinExistence type="inferred from homology"/>
<gene>
    <name evidence="8 10" type="primary">acpS</name>
    <name evidence="10" type="ORF">WMO24_04065</name>
</gene>
<evidence type="ECO:0000256" key="7">
    <source>
        <dbReference type="ARBA" id="ARBA00023160"/>
    </source>
</evidence>
<comment type="function">
    <text evidence="8">Transfers the 4'-phosphopantetheine moiety from coenzyme A to a Ser of acyl-carrier-protein.</text>
</comment>
<comment type="catalytic activity">
    <reaction evidence="8">
        <text>apo-[ACP] + CoA = holo-[ACP] + adenosine 3',5'-bisphosphate + H(+)</text>
        <dbReference type="Rhea" id="RHEA:12068"/>
        <dbReference type="Rhea" id="RHEA-COMP:9685"/>
        <dbReference type="Rhea" id="RHEA-COMP:9690"/>
        <dbReference type="ChEBI" id="CHEBI:15378"/>
        <dbReference type="ChEBI" id="CHEBI:29999"/>
        <dbReference type="ChEBI" id="CHEBI:57287"/>
        <dbReference type="ChEBI" id="CHEBI:58343"/>
        <dbReference type="ChEBI" id="CHEBI:64479"/>
        <dbReference type="EC" id="2.7.8.7"/>
    </reaction>
</comment>
<dbReference type="EMBL" id="JBBMFA010000060">
    <property type="protein sequence ID" value="MEQ2519607.1"/>
    <property type="molecule type" value="Genomic_DNA"/>
</dbReference>
<dbReference type="InterPro" id="IPR004568">
    <property type="entry name" value="Ppantetheine-prot_Trfase_dom"/>
</dbReference>